<gene>
    <name evidence="1" type="ORF">RND71_027439</name>
</gene>
<dbReference type="AlphaFoldDB" id="A0AAE1RIX5"/>
<protein>
    <submittedName>
        <fullName evidence="1">Uncharacterized protein</fullName>
    </submittedName>
</protein>
<evidence type="ECO:0000313" key="2">
    <source>
        <dbReference type="Proteomes" id="UP001291623"/>
    </source>
</evidence>
<evidence type="ECO:0000313" key="1">
    <source>
        <dbReference type="EMBL" id="KAK4351921.1"/>
    </source>
</evidence>
<keyword evidence="2" id="KW-1185">Reference proteome</keyword>
<comment type="caution">
    <text evidence="1">The sequence shown here is derived from an EMBL/GenBank/DDBJ whole genome shotgun (WGS) entry which is preliminary data.</text>
</comment>
<accession>A0AAE1RIX5</accession>
<organism evidence="1 2">
    <name type="scientific">Anisodus tanguticus</name>
    <dbReference type="NCBI Taxonomy" id="243964"/>
    <lineage>
        <taxon>Eukaryota</taxon>
        <taxon>Viridiplantae</taxon>
        <taxon>Streptophyta</taxon>
        <taxon>Embryophyta</taxon>
        <taxon>Tracheophyta</taxon>
        <taxon>Spermatophyta</taxon>
        <taxon>Magnoliopsida</taxon>
        <taxon>eudicotyledons</taxon>
        <taxon>Gunneridae</taxon>
        <taxon>Pentapetalae</taxon>
        <taxon>asterids</taxon>
        <taxon>lamiids</taxon>
        <taxon>Solanales</taxon>
        <taxon>Solanaceae</taxon>
        <taxon>Solanoideae</taxon>
        <taxon>Hyoscyameae</taxon>
        <taxon>Anisodus</taxon>
    </lineage>
</organism>
<name>A0AAE1RIX5_9SOLA</name>
<sequence length="198" mass="22996">MPQKAQVLFERQKLKIRLFEGKIMQFLDLQLPNSCLVAQGVMFELRPLRLSGSDRLPAMLRPLFSCSGQLRVWLAWLGRQFLEASILLQRCYSLSLFLFTSLKYTKCKMKRVESSRGAVKGRDATPSEPRRKLVELSYFEIILDLEDCYTLAINTLLWSAITQLSKSHKQFVKNLKLICWRNIHLTVIVKLTTKIESK</sequence>
<proteinExistence type="predicted"/>
<dbReference type="Proteomes" id="UP001291623">
    <property type="component" value="Unassembled WGS sequence"/>
</dbReference>
<dbReference type="EMBL" id="JAVYJV010000015">
    <property type="protein sequence ID" value="KAK4351921.1"/>
    <property type="molecule type" value="Genomic_DNA"/>
</dbReference>
<reference evidence="1" key="1">
    <citation type="submission" date="2023-12" db="EMBL/GenBank/DDBJ databases">
        <title>Genome assembly of Anisodus tanguticus.</title>
        <authorList>
            <person name="Wang Y.-J."/>
        </authorList>
    </citation>
    <scope>NUCLEOTIDE SEQUENCE</scope>
    <source>
        <strain evidence="1">KB-2021</strain>
        <tissue evidence="1">Leaf</tissue>
    </source>
</reference>